<dbReference type="Pfam" id="PF25601">
    <property type="entry name" value="AAA_lid_14"/>
    <property type="match status" value="1"/>
</dbReference>
<dbReference type="GO" id="GO:0005524">
    <property type="term" value="F:ATP binding"/>
    <property type="evidence" value="ECO:0007669"/>
    <property type="project" value="UniProtKB-KW"/>
</dbReference>
<gene>
    <name evidence="5" type="ORF">SAMN05660649_00876</name>
</gene>
<dbReference type="EMBL" id="FOOX01000002">
    <property type="protein sequence ID" value="SFG14830.1"/>
    <property type="molecule type" value="Genomic_DNA"/>
</dbReference>
<dbReference type="SMART" id="SM00382">
    <property type="entry name" value="AAA"/>
    <property type="match status" value="1"/>
</dbReference>
<dbReference type="SUPFAM" id="SSF55785">
    <property type="entry name" value="PYP-like sensor domain (PAS domain)"/>
    <property type="match status" value="1"/>
</dbReference>
<feature type="domain" description="Sigma-54 factor interaction" evidence="3">
    <location>
        <begin position="347"/>
        <end position="573"/>
    </location>
</feature>
<feature type="domain" description="PAS" evidence="4">
    <location>
        <begin position="217"/>
        <end position="262"/>
    </location>
</feature>
<dbReference type="Gene3D" id="1.10.8.60">
    <property type="match status" value="1"/>
</dbReference>
<sequence length="721" mass="79783">MSKKKKSVCFIAQYKVTCDFVARQLLQFLDKFITVRTWCLKYDSAPPGHFFDNDIFIVSCNTTMELVRGYFPPGKAVLLAARNINIKRLEKLLEFKPGTKALVVAGSAETAASAINLMNGFGVNYLELVPYYPGSSIEIPGDIELAITTGLSHIVPEQVKKIVDLGNKGIDLSTFANLMQHLNIPIEVLNEISHHYLEAILSVSHNRLKIARVNENLKHNMEVVLNTVNDAIIAVDGSNHIIMFNPTAEEILNIKKSEVMGKIAGDVIPQLDFTGCLKSGESILNEVKRINETHYVITINPIRNEPGLNNGVVATLRPVDEVQELETKVRRVLKKKGNVAKHTFADIIGESAELKKTIALAKKFAETELTVLLEGESGTGKELFAQAIHNQSSRRKGPFVALNFAALPENLVESELFGYEDGAFTGAKRGGRPGLFEEAHLGTIFLDEIGDSSPEVQKRLLRVLEEREIRRVGGSTVTPVDVRVIAATNQNLESLVKQGKFRADLFFRLCALPVSLPPLRSRDGDIILLVNYFSGKISGRQITLDASIKDFLQSYSWKGNIRELENVVKYMCSVLGLKQVAGLGDLPPYLMRKSSQLLDAANAEPVRRQAADRYKTLVSALKSEGSLDTVLIMLQEIQSCSLLNRGVGRNALMEKLKASRVPFSDYKVRQLLRMLNELGYIDSGVTRQGSRITALGEELLSFLESGQPHLGNDGIDKLYLL</sequence>
<keyword evidence="5" id="KW-0238">DNA-binding</keyword>
<dbReference type="AlphaFoldDB" id="A0A1I2PH03"/>
<dbReference type="PROSITE" id="PS50045">
    <property type="entry name" value="SIGMA54_INTERACT_4"/>
    <property type="match status" value="1"/>
</dbReference>
<dbReference type="FunFam" id="3.40.50.300:FF:000006">
    <property type="entry name" value="DNA-binding transcriptional regulator NtrC"/>
    <property type="match status" value="1"/>
</dbReference>
<dbReference type="STRING" id="341036.SAMN05660649_00876"/>
<accession>A0A1I2PH03</accession>
<dbReference type="Gene3D" id="3.30.450.20">
    <property type="entry name" value="PAS domain"/>
    <property type="match status" value="1"/>
</dbReference>
<dbReference type="InterPro" id="IPR035965">
    <property type="entry name" value="PAS-like_dom_sf"/>
</dbReference>
<dbReference type="SUPFAM" id="SSF52540">
    <property type="entry name" value="P-loop containing nucleoside triphosphate hydrolases"/>
    <property type="match status" value="1"/>
</dbReference>
<dbReference type="CDD" id="cd00009">
    <property type="entry name" value="AAA"/>
    <property type="match status" value="1"/>
</dbReference>
<keyword evidence="6" id="KW-1185">Reference proteome</keyword>
<dbReference type="PROSITE" id="PS50112">
    <property type="entry name" value="PAS"/>
    <property type="match status" value="1"/>
</dbReference>
<dbReference type="GO" id="GO:0003677">
    <property type="term" value="F:DNA binding"/>
    <property type="evidence" value="ECO:0007669"/>
    <property type="project" value="UniProtKB-KW"/>
</dbReference>
<dbReference type="SMART" id="SM00091">
    <property type="entry name" value="PAS"/>
    <property type="match status" value="1"/>
</dbReference>
<dbReference type="GO" id="GO:0006355">
    <property type="term" value="P:regulation of DNA-templated transcription"/>
    <property type="evidence" value="ECO:0007669"/>
    <property type="project" value="InterPro"/>
</dbReference>
<evidence type="ECO:0000259" key="3">
    <source>
        <dbReference type="PROSITE" id="PS50045"/>
    </source>
</evidence>
<dbReference type="PANTHER" id="PTHR32071">
    <property type="entry name" value="TRANSCRIPTIONAL REGULATORY PROTEIN"/>
    <property type="match status" value="1"/>
</dbReference>
<name>A0A1I2PH03_9FIRM</name>
<reference evidence="6" key="1">
    <citation type="submission" date="2016-10" db="EMBL/GenBank/DDBJ databases">
        <authorList>
            <person name="Varghese N."/>
            <person name="Submissions S."/>
        </authorList>
    </citation>
    <scope>NUCLEOTIDE SEQUENCE [LARGE SCALE GENOMIC DNA]</scope>
    <source>
        <strain evidence="6">DSM 17038</strain>
    </source>
</reference>
<dbReference type="CDD" id="cd00130">
    <property type="entry name" value="PAS"/>
    <property type="match status" value="1"/>
</dbReference>
<evidence type="ECO:0000259" key="4">
    <source>
        <dbReference type="PROSITE" id="PS50112"/>
    </source>
</evidence>
<dbReference type="Gene3D" id="3.40.50.300">
    <property type="entry name" value="P-loop containing nucleotide triphosphate hydrolases"/>
    <property type="match status" value="1"/>
</dbReference>
<dbReference type="Proteomes" id="UP000199337">
    <property type="component" value="Unassembled WGS sequence"/>
</dbReference>
<dbReference type="InterPro" id="IPR025662">
    <property type="entry name" value="Sigma_54_int_dom_ATP-bd_1"/>
</dbReference>
<dbReference type="InterPro" id="IPR027417">
    <property type="entry name" value="P-loop_NTPase"/>
</dbReference>
<dbReference type="InterPro" id="IPR036388">
    <property type="entry name" value="WH-like_DNA-bd_sf"/>
</dbReference>
<dbReference type="Pfam" id="PF00158">
    <property type="entry name" value="Sigma54_activat"/>
    <property type="match status" value="1"/>
</dbReference>
<dbReference type="InterPro" id="IPR058031">
    <property type="entry name" value="AAA_lid_NorR"/>
</dbReference>
<organism evidence="5 6">
    <name type="scientific">Desulfotruncus arcticus DSM 17038</name>
    <dbReference type="NCBI Taxonomy" id="1121424"/>
    <lineage>
        <taxon>Bacteria</taxon>
        <taxon>Bacillati</taxon>
        <taxon>Bacillota</taxon>
        <taxon>Clostridia</taxon>
        <taxon>Eubacteriales</taxon>
        <taxon>Desulfallaceae</taxon>
        <taxon>Desulfotruncus</taxon>
    </lineage>
</organism>
<dbReference type="OrthoDB" id="9803970at2"/>
<dbReference type="InterPro" id="IPR002078">
    <property type="entry name" value="Sigma_54_int"/>
</dbReference>
<keyword evidence="1" id="KW-0547">Nucleotide-binding</keyword>
<proteinExistence type="predicted"/>
<dbReference type="InterPro" id="IPR000014">
    <property type="entry name" value="PAS"/>
</dbReference>
<dbReference type="RefSeq" id="WP_092469058.1">
    <property type="nucleotide sequence ID" value="NZ_FOOX01000002.1"/>
</dbReference>
<dbReference type="PROSITE" id="PS00675">
    <property type="entry name" value="SIGMA54_INTERACT_1"/>
    <property type="match status" value="1"/>
</dbReference>
<dbReference type="Pfam" id="PF00989">
    <property type="entry name" value="PAS"/>
    <property type="match status" value="1"/>
</dbReference>
<evidence type="ECO:0000256" key="1">
    <source>
        <dbReference type="ARBA" id="ARBA00022741"/>
    </source>
</evidence>
<evidence type="ECO:0000313" key="5">
    <source>
        <dbReference type="EMBL" id="SFG14830.1"/>
    </source>
</evidence>
<dbReference type="InterPro" id="IPR013767">
    <property type="entry name" value="PAS_fold"/>
</dbReference>
<evidence type="ECO:0000313" key="6">
    <source>
        <dbReference type="Proteomes" id="UP000199337"/>
    </source>
</evidence>
<protein>
    <submittedName>
        <fullName evidence="5">Transcriptional regulator containing PAS, AAA-type ATPase, and DNA-binding Fis domains</fullName>
    </submittedName>
</protein>
<dbReference type="PANTHER" id="PTHR32071:SF57">
    <property type="entry name" value="C4-DICARBOXYLATE TRANSPORT TRANSCRIPTIONAL REGULATORY PROTEIN DCTD"/>
    <property type="match status" value="1"/>
</dbReference>
<dbReference type="Gene3D" id="1.10.10.10">
    <property type="entry name" value="Winged helix-like DNA-binding domain superfamily/Winged helix DNA-binding domain"/>
    <property type="match status" value="1"/>
</dbReference>
<keyword evidence="2" id="KW-0067">ATP-binding</keyword>
<evidence type="ECO:0000256" key="2">
    <source>
        <dbReference type="ARBA" id="ARBA00022840"/>
    </source>
</evidence>
<dbReference type="InterPro" id="IPR003593">
    <property type="entry name" value="AAA+_ATPase"/>
</dbReference>